<gene>
    <name evidence="2" type="ORF">Pan216_27340</name>
</gene>
<dbReference type="AlphaFoldDB" id="A0A518B4F0"/>
<protein>
    <submittedName>
        <fullName evidence="2">Uncharacterized protein</fullName>
    </submittedName>
</protein>
<sequence>MSSRLEWVRSIATIGLLLLSFWLGHLYFL</sequence>
<dbReference type="Proteomes" id="UP000317093">
    <property type="component" value="Chromosome"/>
</dbReference>
<evidence type="ECO:0000313" key="2">
    <source>
        <dbReference type="EMBL" id="QDU61869.1"/>
    </source>
</evidence>
<accession>A0A518B4F0</accession>
<keyword evidence="1" id="KW-0812">Transmembrane</keyword>
<evidence type="ECO:0000256" key="1">
    <source>
        <dbReference type="SAM" id="Phobius"/>
    </source>
</evidence>
<keyword evidence="1" id="KW-1133">Transmembrane helix</keyword>
<evidence type="ECO:0000313" key="3">
    <source>
        <dbReference type="Proteomes" id="UP000317093"/>
    </source>
</evidence>
<reference evidence="2 3" key="1">
    <citation type="submission" date="2019-02" db="EMBL/GenBank/DDBJ databases">
        <title>Deep-cultivation of Planctomycetes and their phenomic and genomic characterization uncovers novel biology.</title>
        <authorList>
            <person name="Wiegand S."/>
            <person name="Jogler M."/>
            <person name="Boedeker C."/>
            <person name="Pinto D."/>
            <person name="Vollmers J."/>
            <person name="Rivas-Marin E."/>
            <person name="Kohn T."/>
            <person name="Peeters S.H."/>
            <person name="Heuer A."/>
            <person name="Rast P."/>
            <person name="Oberbeckmann S."/>
            <person name="Bunk B."/>
            <person name="Jeske O."/>
            <person name="Meyerdierks A."/>
            <person name="Storesund J.E."/>
            <person name="Kallscheuer N."/>
            <person name="Luecker S."/>
            <person name="Lage O.M."/>
            <person name="Pohl T."/>
            <person name="Merkel B.J."/>
            <person name="Hornburger P."/>
            <person name="Mueller R.-W."/>
            <person name="Bruemmer F."/>
            <person name="Labrenz M."/>
            <person name="Spormann A.M."/>
            <person name="Op den Camp H."/>
            <person name="Overmann J."/>
            <person name="Amann R."/>
            <person name="Jetten M.S.M."/>
            <person name="Mascher T."/>
            <person name="Medema M.H."/>
            <person name="Devos D.P."/>
            <person name="Kaster A.-K."/>
            <person name="Ovreas L."/>
            <person name="Rohde M."/>
            <person name="Galperin M.Y."/>
            <person name="Jogler C."/>
        </authorList>
    </citation>
    <scope>NUCLEOTIDE SEQUENCE [LARGE SCALE GENOMIC DNA]</scope>
    <source>
        <strain evidence="2 3">Pan216</strain>
    </source>
</reference>
<dbReference type="KEGG" id="knv:Pan216_27340"/>
<dbReference type="EMBL" id="CP036279">
    <property type="protein sequence ID" value="QDU61869.1"/>
    <property type="molecule type" value="Genomic_DNA"/>
</dbReference>
<proteinExistence type="predicted"/>
<organism evidence="2 3">
    <name type="scientific">Kolteria novifilia</name>
    <dbReference type="NCBI Taxonomy" id="2527975"/>
    <lineage>
        <taxon>Bacteria</taxon>
        <taxon>Pseudomonadati</taxon>
        <taxon>Planctomycetota</taxon>
        <taxon>Planctomycetia</taxon>
        <taxon>Kolteriales</taxon>
        <taxon>Kolteriaceae</taxon>
        <taxon>Kolteria</taxon>
    </lineage>
</organism>
<feature type="transmembrane region" description="Helical" evidence="1">
    <location>
        <begin position="7"/>
        <end position="28"/>
    </location>
</feature>
<keyword evidence="3" id="KW-1185">Reference proteome</keyword>
<name>A0A518B4F0_9BACT</name>
<keyword evidence="1" id="KW-0472">Membrane</keyword>